<reference evidence="2 3" key="1">
    <citation type="journal article" date="2013" name="Nature">
        <title>Insights into bilaterian evolution from three spiralian genomes.</title>
        <authorList>
            <person name="Simakov O."/>
            <person name="Marletaz F."/>
            <person name="Cho S.J."/>
            <person name="Edsinger-Gonzales E."/>
            <person name="Havlak P."/>
            <person name="Hellsten U."/>
            <person name="Kuo D.H."/>
            <person name="Larsson T."/>
            <person name="Lv J."/>
            <person name="Arendt D."/>
            <person name="Savage R."/>
            <person name="Osoegawa K."/>
            <person name="de Jong P."/>
            <person name="Grimwood J."/>
            <person name="Chapman J.A."/>
            <person name="Shapiro H."/>
            <person name="Aerts A."/>
            <person name="Otillar R.P."/>
            <person name="Terry A.Y."/>
            <person name="Boore J.L."/>
            <person name="Grigoriev I.V."/>
            <person name="Lindberg D.R."/>
            <person name="Seaver E.C."/>
            <person name="Weisblat D.A."/>
            <person name="Putnam N.H."/>
            <person name="Rokhsar D.S."/>
        </authorList>
    </citation>
    <scope>NUCLEOTIDE SEQUENCE [LARGE SCALE GENOMIC DNA]</scope>
</reference>
<dbReference type="EMBL" id="KB202325">
    <property type="protein sequence ID" value="ESO90873.1"/>
    <property type="molecule type" value="Genomic_DNA"/>
</dbReference>
<feature type="compositionally biased region" description="Basic residues" evidence="1">
    <location>
        <begin position="1"/>
        <end position="10"/>
    </location>
</feature>
<accession>V3ZHZ7</accession>
<sequence length="116" mass="13362">MGTHMTRKRVLKPDAAPTIFRKPRDSQDDVPVPKKRIRGAFEKREKAGSNECGGSYHMEKTGLERSLQVFDKNNLTAGILATDRHRQIAKWIRENYPFVLHLYDIWHVAKEGGFEA</sequence>
<name>V3ZHZ7_LOTGI</name>
<feature type="region of interest" description="Disordered" evidence="1">
    <location>
        <begin position="1"/>
        <end position="34"/>
    </location>
</feature>
<organism evidence="2 3">
    <name type="scientific">Lottia gigantea</name>
    <name type="common">Giant owl limpet</name>
    <dbReference type="NCBI Taxonomy" id="225164"/>
    <lineage>
        <taxon>Eukaryota</taxon>
        <taxon>Metazoa</taxon>
        <taxon>Spiralia</taxon>
        <taxon>Lophotrochozoa</taxon>
        <taxon>Mollusca</taxon>
        <taxon>Gastropoda</taxon>
        <taxon>Patellogastropoda</taxon>
        <taxon>Lottioidea</taxon>
        <taxon>Lottiidae</taxon>
        <taxon>Lottia</taxon>
    </lineage>
</organism>
<dbReference type="HOGENOM" id="CLU_2099633_0_0_1"/>
<dbReference type="PANTHER" id="PTHR31751">
    <property type="entry name" value="SI:CH211-108C17.2-RELATED-RELATED"/>
    <property type="match status" value="1"/>
</dbReference>
<dbReference type="CTD" id="20239524"/>
<dbReference type="RefSeq" id="XP_009058523.1">
    <property type="nucleotide sequence ID" value="XM_009060275.1"/>
</dbReference>
<dbReference type="KEGG" id="lgi:LOTGIDRAFT_163760"/>
<keyword evidence="3" id="KW-1185">Reference proteome</keyword>
<evidence type="ECO:0000313" key="3">
    <source>
        <dbReference type="Proteomes" id="UP000030746"/>
    </source>
</evidence>
<evidence type="ECO:0000313" key="2">
    <source>
        <dbReference type="EMBL" id="ESO90873.1"/>
    </source>
</evidence>
<evidence type="ECO:0000256" key="1">
    <source>
        <dbReference type="SAM" id="MobiDB-lite"/>
    </source>
</evidence>
<dbReference type="OrthoDB" id="5973657at2759"/>
<dbReference type="PANTHER" id="PTHR31751:SF42">
    <property type="entry name" value="PROTEIN CBG10204"/>
    <property type="match status" value="1"/>
</dbReference>
<proteinExistence type="predicted"/>
<dbReference type="GeneID" id="20239524"/>
<protein>
    <submittedName>
        <fullName evidence="2">Uncharacterized protein</fullName>
    </submittedName>
</protein>
<dbReference type="Proteomes" id="UP000030746">
    <property type="component" value="Unassembled WGS sequence"/>
</dbReference>
<dbReference type="AlphaFoldDB" id="V3ZHZ7"/>
<gene>
    <name evidence="2" type="ORF">LOTGIDRAFT_163760</name>
</gene>